<feature type="region of interest" description="Disordered" evidence="4">
    <location>
        <begin position="231"/>
        <end position="270"/>
    </location>
</feature>
<dbReference type="PaxDb" id="2850-Phatr42505"/>
<dbReference type="RefSeq" id="XP_002177047.1">
    <property type="nucleotide sequence ID" value="XM_002177011.1"/>
</dbReference>
<dbReference type="PANTHER" id="PTHR21292">
    <property type="entry name" value="EXOCYST COMPLEX COMPONENT SEC6-RELATED"/>
    <property type="match status" value="1"/>
</dbReference>
<dbReference type="Proteomes" id="UP000000759">
    <property type="component" value="Chromosome 1"/>
</dbReference>
<dbReference type="eggNOG" id="KOG2286">
    <property type="taxonomic scope" value="Eukaryota"/>
</dbReference>
<keyword evidence="2" id="KW-0813">Transport</keyword>
<feature type="compositionally biased region" description="Low complexity" evidence="4">
    <location>
        <begin position="131"/>
        <end position="142"/>
    </location>
</feature>
<feature type="compositionally biased region" description="Polar residues" evidence="4">
    <location>
        <begin position="236"/>
        <end position="258"/>
    </location>
</feature>
<dbReference type="Pfam" id="PF06046">
    <property type="entry name" value="Sec6"/>
    <property type="match status" value="1"/>
</dbReference>
<dbReference type="GO" id="GO:0006887">
    <property type="term" value="P:exocytosis"/>
    <property type="evidence" value="ECO:0007669"/>
    <property type="project" value="UniProtKB-KW"/>
</dbReference>
<accession>B7FRI6</accession>
<comment type="similarity">
    <text evidence="1">Belongs to the SEC6 family.</text>
</comment>
<dbReference type="AlphaFoldDB" id="B7FRI6"/>
<dbReference type="InParanoid" id="B7FRI6"/>
<keyword evidence="6" id="KW-1185">Reference proteome</keyword>
<feature type="region of interest" description="Disordered" evidence="4">
    <location>
        <begin position="500"/>
        <end position="521"/>
    </location>
</feature>
<feature type="region of interest" description="Disordered" evidence="4">
    <location>
        <begin position="128"/>
        <end position="154"/>
    </location>
</feature>
<dbReference type="GO" id="GO:0000149">
    <property type="term" value="F:SNARE binding"/>
    <property type="evidence" value="ECO:0007669"/>
    <property type="project" value="TreeGrafter"/>
</dbReference>
<dbReference type="GO" id="GO:0051601">
    <property type="term" value="P:exocyst localization"/>
    <property type="evidence" value="ECO:0007669"/>
    <property type="project" value="TreeGrafter"/>
</dbReference>
<sequence length="1198" mass="134938">MHSIHSNEKGLRPSIVEIVQKQRRYLCRLRTLSTALRREGDNESGWICTRALGTTTMSKHLRRSQTTSGPVSSDADVDTAANANVNPFDVDVDFAQVQKRRERAKAAKDATREPEERPILEQMDHDLGDATTPTNVDVPPTVASTTSKRRDRTRPKIVTRAKTTGSEIPDSSKKKSFFGFKSTVQEEILLDQDRDMEPIMVGTKCLAIWPYDDYHLVQKMYYEKLEHRMDDDAQPRTPSSSFLSANSKNGLSSPTMPDSSIPIFSRPPDPPDIPSAVKALSLTEFERVAEERSTAIVSTWLFDAGLIDELLVNGGMTGSSWKDTASVDGSVQTSEGIEVGAMGFPIEGSTKMDKEIAKLRNATKRQLALINARLNDGVAATGSEVQELVNAVICTKDDVGRLRELSTYVSNTDSVEHANRFMLAKYPKLKQAINARRNLARCFRELDFFSQIPSSCERLREELHSGEWTAHEWSSLRSVCREHVELEIFLVEAEAGMKKRLEDGGEENASTRSSRHRKQPDKFGRQVFAQSGLQQHKDEVVDRFLGEHVENVWELGDEIRIRIMSGIAASFDLAMNNPAGMVALVEAIEVYESASSEYKQVHGEEAGSSQTLRFTDMRAAALGELYKDFEARGLDVFRELTMQAADLAEEKEASNKQFSAVLRSANELTSEIGLVKEQMAPCFPPNWCIETLWTTCVAHVCSNNILQQIGGPEGHKLPDLTVTQLLDLVAWVETFREIIEETFPNMEGITSSRTYFDKAPKLLGDDSKTVDIELARDSLAWVNNTLWEVHDLAKDEFLFRTKEQTEEWLNNVYEAQHEKSQTAEGFLVTSLCEDVYSVAGVQLRTIRERLTRRSEALVQAVGVIFKNLYEKQIECRDRFCIDLETCCAASNDFIRMSEKCEELVEEIKEECNLTNEGTATLEEQTAALLGLYSGDAVYAAQKTHLYCFQPIEEEVADELFGEEWLDVLTNNELALTIVRTLDDFMEDLETFLDEVMVQRTIEAQISASVNFYLKCLLTRSKYHGGRGSMFSNTEKAIHRMRGDVTTMRDYFDGLSESTPTLKRVIEREFGLLDTIVELLTVASGQSKSEVNDFILMLQKRVRNMAITKYVVGDLYHLVNPSKEKEIYDLVDSMESDMNAVAPTDEKAIEAARDRMSVPGLRVDQTMAEHCASSQRKRPLQKGPLERAEAALRMWRGKD</sequence>
<name>B7FRI6_PHATC</name>
<dbReference type="EMBL" id="CM000605">
    <property type="protein sequence ID" value="EEC51510.1"/>
    <property type="molecule type" value="Genomic_DNA"/>
</dbReference>
<evidence type="ECO:0000256" key="1">
    <source>
        <dbReference type="ARBA" id="ARBA00009447"/>
    </source>
</evidence>
<reference evidence="5 6" key="1">
    <citation type="journal article" date="2008" name="Nature">
        <title>The Phaeodactylum genome reveals the evolutionary history of diatom genomes.</title>
        <authorList>
            <person name="Bowler C."/>
            <person name="Allen A.E."/>
            <person name="Badger J.H."/>
            <person name="Grimwood J."/>
            <person name="Jabbari K."/>
            <person name="Kuo A."/>
            <person name="Maheswari U."/>
            <person name="Martens C."/>
            <person name="Maumus F."/>
            <person name="Otillar R.P."/>
            <person name="Rayko E."/>
            <person name="Salamov A."/>
            <person name="Vandepoele K."/>
            <person name="Beszteri B."/>
            <person name="Gruber A."/>
            <person name="Heijde M."/>
            <person name="Katinka M."/>
            <person name="Mock T."/>
            <person name="Valentin K."/>
            <person name="Verret F."/>
            <person name="Berges J.A."/>
            <person name="Brownlee C."/>
            <person name="Cadoret J.P."/>
            <person name="Chiovitti A."/>
            <person name="Choi C.J."/>
            <person name="Coesel S."/>
            <person name="De Martino A."/>
            <person name="Detter J.C."/>
            <person name="Durkin C."/>
            <person name="Falciatore A."/>
            <person name="Fournet J."/>
            <person name="Haruta M."/>
            <person name="Huysman M.J."/>
            <person name="Jenkins B.D."/>
            <person name="Jiroutova K."/>
            <person name="Jorgensen R.E."/>
            <person name="Joubert Y."/>
            <person name="Kaplan A."/>
            <person name="Kroger N."/>
            <person name="Kroth P.G."/>
            <person name="La Roche J."/>
            <person name="Lindquist E."/>
            <person name="Lommer M."/>
            <person name="Martin-Jezequel V."/>
            <person name="Lopez P.J."/>
            <person name="Lucas S."/>
            <person name="Mangogna M."/>
            <person name="McGinnis K."/>
            <person name="Medlin L.K."/>
            <person name="Montsant A."/>
            <person name="Oudot-Le Secq M.P."/>
            <person name="Napoli C."/>
            <person name="Obornik M."/>
            <person name="Parker M.S."/>
            <person name="Petit J.L."/>
            <person name="Porcel B.M."/>
            <person name="Poulsen N."/>
            <person name="Robison M."/>
            <person name="Rychlewski L."/>
            <person name="Rynearson T.A."/>
            <person name="Schmutz J."/>
            <person name="Shapiro H."/>
            <person name="Siaut M."/>
            <person name="Stanley M."/>
            <person name="Sussman M.R."/>
            <person name="Taylor A.R."/>
            <person name="Vardi A."/>
            <person name="von Dassow P."/>
            <person name="Vyverman W."/>
            <person name="Willis A."/>
            <person name="Wyrwicz L.S."/>
            <person name="Rokhsar D.S."/>
            <person name="Weissenbach J."/>
            <person name="Armbrust E.V."/>
            <person name="Green B.R."/>
            <person name="Van de Peer Y."/>
            <person name="Grigoriev I.V."/>
        </authorList>
    </citation>
    <scope>NUCLEOTIDE SEQUENCE [LARGE SCALE GENOMIC DNA]</scope>
    <source>
        <strain evidence="5 6">CCAP 1055/1</strain>
    </source>
</reference>
<keyword evidence="3" id="KW-0268">Exocytosis</keyword>
<proteinExistence type="inferred from homology"/>
<evidence type="ECO:0000256" key="4">
    <source>
        <dbReference type="SAM" id="MobiDB-lite"/>
    </source>
</evidence>
<dbReference type="GO" id="GO:0000145">
    <property type="term" value="C:exocyst"/>
    <property type="evidence" value="ECO:0007669"/>
    <property type="project" value="InterPro"/>
</dbReference>
<dbReference type="STRING" id="556484.B7FRI6"/>
<dbReference type="HOGENOM" id="CLU_277644_0_0_1"/>
<dbReference type="GeneID" id="7196685"/>
<dbReference type="Gene3D" id="1.10.357.70">
    <property type="entry name" value="Exocyst complex component Sec6, C-terminal domain"/>
    <property type="match status" value="1"/>
</dbReference>
<evidence type="ECO:0000313" key="5">
    <source>
        <dbReference type="EMBL" id="EEC51510.1"/>
    </source>
</evidence>
<dbReference type="PANTHER" id="PTHR21292:SF1">
    <property type="entry name" value="EXOCYST COMPLEX COMPONENT 3"/>
    <property type="match status" value="1"/>
</dbReference>
<protein>
    <submittedName>
        <fullName evidence="5">Uncharacterized protein</fullName>
    </submittedName>
</protein>
<evidence type="ECO:0000313" key="6">
    <source>
        <dbReference type="Proteomes" id="UP000000759"/>
    </source>
</evidence>
<gene>
    <name evidence="5" type="ORF">PHATRDRAFT_42505</name>
</gene>
<dbReference type="KEGG" id="pti:PHATRDRAFT_42505"/>
<reference evidence="6" key="2">
    <citation type="submission" date="2008-08" db="EMBL/GenBank/DDBJ databases">
        <authorList>
            <consortium name="Diatom Consortium"/>
            <person name="Grigoriev I."/>
            <person name="Grimwood J."/>
            <person name="Kuo A."/>
            <person name="Otillar R.P."/>
            <person name="Salamov A."/>
            <person name="Detter J.C."/>
            <person name="Lindquist E."/>
            <person name="Shapiro H."/>
            <person name="Lucas S."/>
            <person name="Glavina del Rio T."/>
            <person name="Pitluck S."/>
            <person name="Rokhsar D."/>
            <person name="Bowler C."/>
        </authorList>
    </citation>
    <scope>GENOME REANNOTATION</scope>
    <source>
        <strain evidence="6">CCAP 1055/1</strain>
    </source>
</reference>
<organism evidence="5 6">
    <name type="scientific">Phaeodactylum tricornutum (strain CCAP 1055/1)</name>
    <dbReference type="NCBI Taxonomy" id="556484"/>
    <lineage>
        <taxon>Eukaryota</taxon>
        <taxon>Sar</taxon>
        <taxon>Stramenopiles</taxon>
        <taxon>Ochrophyta</taxon>
        <taxon>Bacillariophyta</taxon>
        <taxon>Bacillariophyceae</taxon>
        <taxon>Bacillariophycidae</taxon>
        <taxon>Naviculales</taxon>
        <taxon>Phaeodactylaceae</taxon>
        <taxon>Phaeodactylum</taxon>
    </lineage>
</organism>
<dbReference type="OrthoDB" id="39845at2759"/>
<evidence type="ECO:0000256" key="2">
    <source>
        <dbReference type="ARBA" id="ARBA00022448"/>
    </source>
</evidence>
<evidence type="ECO:0000256" key="3">
    <source>
        <dbReference type="ARBA" id="ARBA00022483"/>
    </source>
</evidence>
<dbReference type="InterPro" id="IPR010326">
    <property type="entry name" value="EXOC3/Sec6"/>
</dbReference>
<dbReference type="InterPro" id="IPR042532">
    <property type="entry name" value="EXOC3/Sec6_C"/>
</dbReference>